<dbReference type="InterPro" id="IPR030878">
    <property type="entry name" value="Ribosomal_uL15"/>
</dbReference>
<evidence type="ECO:0000256" key="4">
    <source>
        <dbReference type="ARBA" id="ARBA00023274"/>
    </source>
</evidence>
<dbReference type="Pfam" id="PF00828">
    <property type="entry name" value="Ribosomal_L27A"/>
    <property type="match status" value="1"/>
</dbReference>
<keyword evidence="3 5" id="KW-0689">Ribosomal protein</keyword>
<comment type="subunit">
    <text evidence="5">Part of the 50S ribosomal subunit.</text>
</comment>
<accession>A0A2A6E3I5</accession>
<dbReference type="InterPro" id="IPR021131">
    <property type="entry name" value="Ribosomal_uL15/eL18"/>
</dbReference>
<evidence type="ECO:0000256" key="1">
    <source>
        <dbReference type="ARBA" id="ARBA00007320"/>
    </source>
</evidence>
<dbReference type="PANTHER" id="PTHR12934">
    <property type="entry name" value="50S RIBOSOMAL PROTEIN L15"/>
    <property type="match status" value="1"/>
</dbReference>
<evidence type="ECO:0000256" key="7">
    <source>
        <dbReference type="SAM" id="MobiDB-lite"/>
    </source>
</evidence>
<keyword evidence="4 5" id="KW-0687">Ribonucleoprotein</keyword>
<evidence type="ECO:0000256" key="3">
    <source>
        <dbReference type="ARBA" id="ARBA00022980"/>
    </source>
</evidence>
<protein>
    <recommendedName>
        <fullName evidence="5">Large ribosomal subunit protein uL15</fullName>
    </recommendedName>
</protein>
<dbReference type="NCBIfam" id="TIGR01071">
    <property type="entry name" value="rplO_bact"/>
    <property type="match status" value="1"/>
</dbReference>
<organism evidence="9 10">
    <name type="scientific">Candidatus Reconcilbacillus cellulovorans</name>
    <dbReference type="NCBI Taxonomy" id="1906605"/>
    <lineage>
        <taxon>Bacteria</taxon>
        <taxon>Bacillati</taxon>
        <taxon>Bacillota</taxon>
        <taxon>Bacilli</taxon>
        <taxon>Bacillales</taxon>
        <taxon>Paenibacillaceae</taxon>
        <taxon>Candidatus Reconcilbacillus</taxon>
    </lineage>
</organism>
<dbReference type="PANTHER" id="PTHR12934:SF11">
    <property type="entry name" value="LARGE RIBOSOMAL SUBUNIT PROTEIN UL15M"/>
    <property type="match status" value="1"/>
</dbReference>
<comment type="similarity">
    <text evidence="1 5 6">Belongs to the universal ribosomal protein uL15 family.</text>
</comment>
<evidence type="ECO:0000256" key="2">
    <source>
        <dbReference type="ARBA" id="ARBA00022730"/>
    </source>
</evidence>
<dbReference type="SUPFAM" id="SSF52080">
    <property type="entry name" value="Ribosomal proteins L15p and L18e"/>
    <property type="match status" value="1"/>
</dbReference>
<evidence type="ECO:0000313" key="9">
    <source>
        <dbReference type="EMBL" id="PDO11327.1"/>
    </source>
</evidence>
<feature type="compositionally biased region" description="Gly residues" evidence="7">
    <location>
        <begin position="42"/>
        <end position="52"/>
    </location>
</feature>
<dbReference type="AlphaFoldDB" id="A0A2A6E3I5"/>
<dbReference type="InterPro" id="IPR001196">
    <property type="entry name" value="Ribosomal_uL15_CS"/>
</dbReference>
<comment type="function">
    <text evidence="5">Binds to the 23S rRNA.</text>
</comment>
<dbReference type="Proteomes" id="UP000243688">
    <property type="component" value="Unassembled WGS sequence"/>
</dbReference>
<keyword evidence="2 5" id="KW-0699">rRNA-binding</keyword>
<dbReference type="InterPro" id="IPR036227">
    <property type="entry name" value="Ribosomal_uL15/eL18_sf"/>
</dbReference>
<dbReference type="Gene3D" id="3.100.10.10">
    <property type="match status" value="1"/>
</dbReference>
<dbReference type="GO" id="GO:0019843">
    <property type="term" value="F:rRNA binding"/>
    <property type="evidence" value="ECO:0007669"/>
    <property type="project" value="UniProtKB-UniRule"/>
</dbReference>
<dbReference type="EMBL" id="MOXJ01000003">
    <property type="protein sequence ID" value="PDO11327.1"/>
    <property type="molecule type" value="Genomic_DNA"/>
</dbReference>
<dbReference type="PROSITE" id="PS00475">
    <property type="entry name" value="RIBOSOMAL_L15"/>
    <property type="match status" value="1"/>
</dbReference>
<feature type="region of interest" description="Disordered" evidence="7">
    <location>
        <begin position="1"/>
        <end position="55"/>
    </location>
</feature>
<evidence type="ECO:0000256" key="5">
    <source>
        <dbReference type="HAMAP-Rule" id="MF_01341"/>
    </source>
</evidence>
<name>A0A2A6E3I5_9BACL</name>
<dbReference type="GO" id="GO:0003735">
    <property type="term" value="F:structural constituent of ribosome"/>
    <property type="evidence" value="ECO:0007669"/>
    <property type="project" value="InterPro"/>
</dbReference>
<evidence type="ECO:0000259" key="8">
    <source>
        <dbReference type="Pfam" id="PF00828"/>
    </source>
</evidence>
<comment type="caution">
    <text evidence="9">The sequence shown here is derived from an EMBL/GenBank/DDBJ whole genome shotgun (WGS) entry which is preliminary data.</text>
</comment>
<proteinExistence type="inferred from homology"/>
<feature type="compositionally biased region" description="Gly residues" evidence="7">
    <location>
        <begin position="21"/>
        <end position="31"/>
    </location>
</feature>
<gene>
    <name evidence="5" type="primary">rplO</name>
    <name evidence="9" type="ORF">BLM47_02325</name>
</gene>
<evidence type="ECO:0000256" key="6">
    <source>
        <dbReference type="RuleBase" id="RU003888"/>
    </source>
</evidence>
<dbReference type="GO" id="GO:0022625">
    <property type="term" value="C:cytosolic large ribosomal subunit"/>
    <property type="evidence" value="ECO:0007669"/>
    <property type="project" value="TreeGrafter"/>
</dbReference>
<sequence length="146" mass="15599">MKLHELKSAPGARHARKRLGRGIGSGLGKTSGKGHKGQNARSGGGVRPGFEGGQTPLYRRLPERGFVNIFKKEYSIVNVSELNRFSDGAEVTPDVLIEAGLVKNVKDGVKILGEGELNVRLTVKAHKFSRSAVEKIEAAGGKAEVI</sequence>
<dbReference type="HAMAP" id="MF_01341">
    <property type="entry name" value="Ribosomal_uL15"/>
    <property type="match status" value="1"/>
</dbReference>
<reference evidence="9 10" key="1">
    <citation type="submission" date="2016-12" db="EMBL/GenBank/DDBJ databases">
        <title>Candidatus Reconcilibacillus cellulovorans genome.</title>
        <authorList>
            <person name="Kolinko S."/>
            <person name="Wu Y.-W."/>
            <person name="Tachea F."/>
            <person name="Denzel E."/>
            <person name="Hiras J."/>
            <person name="Baecker N."/>
            <person name="Chan L.J."/>
            <person name="Eichorst S.A."/>
            <person name="Frey D."/>
            <person name="Adams P.D."/>
            <person name="Pray T."/>
            <person name="Tanjore D."/>
            <person name="Petzold C.J."/>
            <person name="Gladden J.M."/>
            <person name="Simmons B.A."/>
            <person name="Singer S.W."/>
        </authorList>
    </citation>
    <scope>NUCLEOTIDE SEQUENCE [LARGE SCALE GENOMIC DNA]</scope>
    <source>
        <strain evidence="9">JTherm</strain>
    </source>
</reference>
<dbReference type="GO" id="GO:0006412">
    <property type="term" value="P:translation"/>
    <property type="evidence" value="ECO:0007669"/>
    <property type="project" value="UniProtKB-UniRule"/>
</dbReference>
<keyword evidence="5" id="KW-0694">RNA-binding</keyword>
<evidence type="ECO:0000313" key="10">
    <source>
        <dbReference type="Proteomes" id="UP000243688"/>
    </source>
</evidence>
<dbReference type="InterPro" id="IPR005749">
    <property type="entry name" value="Ribosomal_uL15_bac-type"/>
</dbReference>
<feature type="domain" description="Large ribosomal subunit protein uL15/eL18" evidence="8">
    <location>
        <begin position="76"/>
        <end position="144"/>
    </location>
</feature>